<dbReference type="Proteomes" id="UP000008909">
    <property type="component" value="Unassembled WGS sequence"/>
</dbReference>
<name>G7YWH0_CLOSI</name>
<proteinExistence type="predicted"/>
<sequence>MTDENKSVFYDTGTERVRIPNDTLIVFKGESNILILWLSTTYQQSDDYLGSWLITTESLHLIFCRIDEHSSEPVRPTERLCLRHLWPVSLADNDVQTDIGALVDCNDLVAAFLTGQAKKILALTRQLNAEEPLIIVLATLGIWVNVLNDIVYTLMQALLIGCAYAYRLGSLFVKLVIHALHRLVFSVHGWSHWTDTRTGLTASFVYAVNKVVSLFPQMLHRNLSQVHLPGKMTRQGIRWICSSVTACILWDAEAQLNSKQPEIED</sequence>
<reference evidence="1" key="1">
    <citation type="journal article" date="2011" name="Genome Biol.">
        <title>The draft genome of the carcinogenic human liver fluke Clonorchis sinensis.</title>
        <authorList>
            <person name="Wang X."/>
            <person name="Chen W."/>
            <person name="Huang Y."/>
            <person name="Sun J."/>
            <person name="Men J."/>
            <person name="Liu H."/>
            <person name="Luo F."/>
            <person name="Guo L."/>
            <person name="Lv X."/>
            <person name="Deng C."/>
            <person name="Zhou C."/>
            <person name="Fan Y."/>
            <person name="Li X."/>
            <person name="Huang L."/>
            <person name="Hu Y."/>
            <person name="Liang C."/>
            <person name="Hu X."/>
            <person name="Xu J."/>
            <person name="Yu X."/>
        </authorList>
    </citation>
    <scope>NUCLEOTIDE SEQUENCE [LARGE SCALE GENOMIC DNA]</scope>
    <source>
        <strain evidence="1">Henan</strain>
    </source>
</reference>
<reference key="2">
    <citation type="submission" date="2011-10" db="EMBL/GenBank/DDBJ databases">
        <title>The genome and transcriptome sequence of Clonorchis sinensis provide insights into the carcinogenic liver fluke.</title>
        <authorList>
            <person name="Wang X."/>
            <person name="Huang Y."/>
            <person name="Chen W."/>
            <person name="Liu H."/>
            <person name="Guo L."/>
            <person name="Chen Y."/>
            <person name="Luo F."/>
            <person name="Zhou W."/>
            <person name="Sun J."/>
            <person name="Mao Q."/>
            <person name="Liang P."/>
            <person name="Zhou C."/>
            <person name="Tian Y."/>
            <person name="Men J."/>
            <person name="Lv X."/>
            <person name="Huang L."/>
            <person name="Zhou J."/>
            <person name="Hu Y."/>
            <person name="Li R."/>
            <person name="Zhang F."/>
            <person name="Lei H."/>
            <person name="Li X."/>
            <person name="Hu X."/>
            <person name="Liang C."/>
            <person name="Xu J."/>
            <person name="Wu Z."/>
            <person name="Yu X."/>
        </authorList>
    </citation>
    <scope>NUCLEOTIDE SEQUENCE</scope>
    <source>
        <strain>Henan</strain>
    </source>
</reference>
<evidence type="ECO:0000313" key="1">
    <source>
        <dbReference type="EMBL" id="GAA57300.1"/>
    </source>
</evidence>
<protein>
    <submittedName>
        <fullName evidence="1">Uncharacterized protein</fullName>
    </submittedName>
</protein>
<keyword evidence="2" id="KW-1185">Reference proteome</keyword>
<accession>G7YWH0</accession>
<dbReference type="EMBL" id="DF144649">
    <property type="protein sequence ID" value="GAA57300.1"/>
    <property type="molecule type" value="Genomic_DNA"/>
</dbReference>
<dbReference type="AlphaFoldDB" id="G7YWH0"/>
<evidence type="ECO:0000313" key="2">
    <source>
        <dbReference type="Proteomes" id="UP000008909"/>
    </source>
</evidence>
<organism evidence="1 2">
    <name type="scientific">Clonorchis sinensis</name>
    <name type="common">Chinese liver fluke</name>
    <dbReference type="NCBI Taxonomy" id="79923"/>
    <lineage>
        <taxon>Eukaryota</taxon>
        <taxon>Metazoa</taxon>
        <taxon>Spiralia</taxon>
        <taxon>Lophotrochozoa</taxon>
        <taxon>Platyhelminthes</taxon>
        <taxon>Trematoda</taxon>
        <taxon>Digenea</taxon>
        <taxon>Opisthorchiida</taxon>
        <taxon>Opisthorchiata</taxon>
        <taxon>Opisthorchiidae</taxon>
        <taxon>Clonorchis</taxon>
    </lineage>
</organism>
<gene>
    <name evidence="1" type="ORF">CLF_112503</name>
</gene>